<evidence type="ECO:0000256" key="7">
    <source>
        <dbReference type="ARBA" id="ARBA00023080"/>
    </source>
</evidence>
<keyword evidence="5" id="KW-0378">Hydrolase</keyword>
<evidence type="ECO:0000313" key="10">
    <source>
        <dbReference type="EMBL" id="KAG2221375.1"/>
    </source>
</evidence>
<dbReference type="GO" id="GO:0009117">
    <property type="term" value="P:nucleotide metabolic process"/>
    <property type="evidence" value="ECO:0007669"/>
    <property type="project" value="UniProtKB-KW"/>
</dbReference>
<evidence type="ECO:0000256" key="8">
    <source>
        <dbReference type="ARBA" id="ARBA00048787"/>
    </source>
</evidence>
<dbReference type="AlphaFoldDB" id="A0A8H7VI47"/>
<dbReference type="Pfam" id="PF00962">
    <property type="entry name" value="A_deaminase"/>
    <property type="match status" value="1"/>
</dbReference>
<keyword evidence="4" id="KW-0479">Metal-binding</keyword>
<dbReference type="GO" id="GO:0046872">
    <property type="term" value="F:metal ion binding"/>
    <property type="evidence" value="ECO:0007669"/>
    <property type="project" value="UniProtKB-KW"/>
</dbReference>
<evidence type="ECO:0000256" key="4">
    <source>
        <dbReference type="ARBA" id="ARBA00022723"/>
    </source>
</evidence>
<comment type="similarity">
    <text evidence="2">Belongs to the metallo-dependent hydrolases superfamily. Adenosine and AMP deaminases family.</text>
</comment>
<evidence type="ECO:0000256" key="1">
    <source>
        <dbReference type="ARBA" id="ARBA00001947"/>
    </source>
</evidence>
<keyword evidence="6" id="KW-0862">Zinc</keyword>
<comment type="cofactor">
    <cofactor evidence="1">
        <name>Zn(2+)</name>
        <dbReference type="ChEBI" id="CHEBI:29105"/>
    </cofactor>
</comment>
<evidence type="ECO:0000313" key="11">
    <source>
        <dbReference type="Proteomes" id="UP000646827"/>
    </source>
</evidence>
<dbReference type="PANTHER" id="PTHR11409">
    <property type="entry name" value="ADENOSINE DEAMINASE"/>
    <property type="match status" value="1"/>
</dbReference>
<organism evidence="10 11">
    <name type="scientific">Circinella minor</name>
    <dbReference type="NCBI Taxonomy" id="1195481"/>
    <lineage>
        <taxon>Eukaryota</taxon>
        <taxon>Fungi</taxon>
        <taxon>Fungi incertae sedis</taxon>
        <taxon>Mucoromycota</taxon>
        <taxon>Mucoromycotina</taxon>
        <taxon>Mucoromycetes</taxon>
        <taxon>Mucorales</taxon>
        <taxon>Lichtheimiaceae</taxon>
        <taxon>Circinella</taxon>
    </lineage>
</organism>
<evidence type="ECO:0000259" key="9">
    <source>
        <dbReference type="Pfam" id="PF00962"/>
    </source>
</evidence>
<keyword evidence="7" id="KW-0546">Nucleotide metabolism</keyword>
<dbReference type="OrthoDB" id="272271at2759"/>
<dbReference type="GO" id="GO:0004000">
    <property type="term" value="F:adenosine deaminase activity"/>
    <property type="evidence" value="ECO:0007669"/>
    <property type="project" value="TreeGrafter"/>
</dbReference>
<evidence type="ECO:0000256" key="5">
    <source>
        <dbReference type="ARBA" id="ARBA00022801"/>
    </source>
</evidence>
<dbReference type="PANTHER" id="PTHR11409:SF42">
    <property type="entry name" value="ADENOSINE DEAMINASE-LIKE PROTEIN"/>
    <property type="match status" value="1"/>
</dbReference>
<keyword evidence="11" id="KW-1185">Reference proteome</keyword>
<comment type="caution">
    <text evidence="10">The sequence shown here is derived from an EMBL/GenBank/DDBJ whole genome shotgun (WGS) entry which is preliminary data.</text>
</comment>
<protein>
    <recommendedName>
        <fullName evidence="9">Adenosine deaminase domain-containing protein</fullName>
    </recommendedName>
</protein>
<proteinExistence type="inferred from homology"/>
<dbReference type="FunFam" id="3.20.20.140:FF:000033">
    <property type="entry name" value="Adenosine deaminase-like protein"/>
    <property type="match status" value="1"/>
</dbReference>
<accession>A0A8H7VI47</accession>
<dbReference type="SUPFAM" id="SSF51556">
    <property type="entry name" value="Metallo-dependent hydrolases"/>
    <property type="match status" value="1"/>
</dbReference>
<sequence>MVTSSTLDLSEFCVQLPKIELHAHINGSISPKTMHQLRELKKHKYPELADFVVPEQLDRISDFFPLFKFIYKLTDDEEAIAIATRNVIDEFAKDGVRYLELRTTPRRNEDTGMTKESYLKSVLDVINEPRKENIIVRLIVSIDRRNTLEEAFETVDLAVKFRTQNIVGIDLCGDVHQGSFEHLRPAFDKARTEGFYVTLHFNEVVENMVEAPNLLSFGPDRLGHATLLDEPTRQTIYSNRIPIEICMTSNVISKTVKTFEDHHVKDLLVENHPFVLCTDDKGVFFSDLSNEYAICSTTFKMTRDQLFETSLHSIDAIFGGSELKSQLKQQWQEWHQANAHAFN</sequence>
<comment type="subunit">
    <text evidence="3">Monomer.</text>
</comment>
<comment type="catalytic activity">
    <reaction evidence="8">
        <text>N(6)-methyl-AMP + H2O + H(+) = IMP + methylamine</text>
        <dbReference type="Rhea" id="RHEA:16001"/>
        <dbReference type="ChEBI" id="CHEBI:15377"/>
        <dbReference type="ChEBI" id="CHEBI:15378"/>
        <dbReference type="ChEBI" id="CHEBI:58053"/>
        <dbReference type="ChEBI" id="CHEBI:59338"/>
        <dbReference type="ChEBI" id="CHEBI:144842"/>
    </reaction>
    <physiologicalReaction direction="left-to-right" evidence="8">
        <dbReference type="Rhea" id="RHEA:16002"/>
    </physiologicalReaction>
</comment>
<evidence type="ECO:0000256" key="2">
    <source>
        <dbReference type="ARBA" id="ARBA00006676"/>
    </source>
</evidence>
<dbReference type="Gene3D" id="3.20.20.140">
    <property type="entry name" value="Metal-dependent hydrolases"/>
    <property type="match status" value="1"/>
</dbReference>
<gene>
    <name evidence="10" type="ORF">INT45_012421</name>
</gene>
<dbReference type="InterPro" id="IPR006330">
    <property type="entry name" value="Ado/ade_deaminase"/>
</dbReference>
<evidence type="ECO:0000256" key="6">
    <source>
        <dbReference type="ARBA" id="ARBA00022833"/>
    </source>
</evidence>
<dbReference type="EMBL" id="JAEPRB010000111">
    <property type="protein sequence ID" value="KAG2221375.1"/>
    <property type="molecule type" value="Genomic_DNA"/>
</dbReference>
<dbReference type="Proteomes" id="UP000646827">
    <property type="component" value="Unassembled WGS sequence"/>
</dbReference>
<dbReference type="GO" id="GO:0006154">
    <property type="term" value="P:adenosine catabolic process"/>
    <property type="evidence" value="ECO:0007669"/>
    <property type="project" value="TreeGrafter"/>
</dbReference>
<dbReference type="InterPro" id="IPR001365">
    <property type="entry name" value="A_deaminase_dom"/>
</dbReference>
<feature type="domain" description="Adenosine deaminase" evidence="9">
    <location>
        <begin position="17"/>
        <end position="330"/>
    </location>
</feature>
<dbReference type="GO" id="GO:0046103">
    <property type="term" value="P:inosine biosynthetic process"/>
    <property type="evidence" value="ECO:0007669"/>
    <property type="project" value="TreeGrafter"/>
</dbReference>
<evidence type="ECO:0000256" key="3">
    <source>
        <dbReference type="ARBA" id="ARBA00011245"/>
    </source>
</evidence>
<dbReference type="InterPro" id="IPR032466">
    <property type="entry name" value="Metal_Hydrolase"/>
</dbReference>
<dbReference type="CDD" id="cd00443">
    <property type="entry name" value="ADA_AMPD"/>
    <property type="match status" value="1"/>
</dbReference>
<name>A0A8H7VI47_9FUNG</name>
<reference evidence="10 11" key="1">
    <citation type="submission" date="2020-12" db="EMBL/GenBank/DDBJ databases">
        <title>Metabolic potential, ecology and presence of endohyphal bacteria is reflected in genomic diversity of Mucoromycotina.</title>
        <authorList>
            <person name="Muszewska A."/>
            <person name="Okrasinska A."/>
            <person name="Steczkiewicz K."/>
            <person name="Drgas O."/>
            <person name="Orlowska M."/>
            <person name="Perlinska-Lenart U."/>
            <person name="Aleksandrzak-Piekarczyk T."/>
            <person name="Szatraj K."/>
            <person name="Zielenkiewicz U."/>
            <person name="Pilsyk S."/>
            <person name="Malc E."/>
            <person name="Mieczkowski P."/>
            <person name="Kruszewska J.S."/>
            <person name="Biernat P."/>
            <person name="Pawlowska J."/>
        </authorList>
    </citation>
    <scope>NUCLEOTIDE SEQUENCE [LARGE SCALE GENOMIC DNA]</scope>
    <source>
        <strain evidence="10 11">CBS 142.35</strain>
    </source>
</reference>